<keyword evidence="4" id="KW-1185">Reference proteome</keyword>
<evidence type="ECO:0000313" key="3">
    <source>
        <dbReference type="EMBL" id="KEO91762.1"/>
    </source>
</evidence>
<keyword evidence="2" id="KW-0812">Transmembrane</keyword>
<feature type="region of interest" description="Disordered" evidence="1">
    <location>
        <begin position="106"/>
        <end position="128"/>
    </location>
</feature>
<evidence type="ECO:0000313" key="4">
    <source>
        <dbReference type="Proteomes" id="UP000027647"/>
    </source>
</evidence>
<organism evidence="3 4">
    <name type="scientific">Erythrobacter longus</name>
    <dbReference type="NCBI Taxonomy" id="1044"/>
    <lineage>
        <taxon>Bacteria</taxon>
        <taxon>Pseudomonadati</taxon>
        <taxon>Pseudomonadota</taxon>
        <taxon>Alphaproteobacteria</taxon>
        <taxon>Sphingomonadales</taxon>
        <taxon>Erythrobacteraceae</taxon>
        <taxon>Erythrobacter/Porphyrobacter group</taxon>
        <taxon>Erythrobacter</taxon>
    </lineage>
</organism>
<gene>
    <name evidence="3" type="ORF">EH31_03570</name>
</gene>
<accession>A0A074N1G8</accession>
<protein>
    <submittedName>
        <fullName evidence="3">Uncharacterized protein</fullName>
    </submittedName>
</protein>
<reference evidence="3 4" key="1">
    <citation type="submission" date="2014-04" db="EMBL/GenBank/DDBJ databases">
        <title>A comprehensive comparison of genomes of Erythrobacter spp. strains.</title>
        <authorList>
            <person name="Zheng Q."/>
        </authorList>
    </citation>
    <scope>NUCLEOTIDE SEQUENCE [LARGE SCALE GENOMIC DNA]</scope>
    <source>
        <strain evidence="3 4">DSM 6997</strain>
    </source>
</reference>
<keyword evidence="2" id="KW-1133">Transmembrane helix</keyword>
<proteinExistence type="predicted"/>
<keyword evidence="2" id="KW-0472">Membrane</keyword>
<dbReference type="RefSeq" id="WP_034958103.1">
    <property type="nucleotide sequence ID" value="NZ_JMIW01000001.1"/>
</dbReference>
<dbReference type="EMBL" id="JMIW01000001">
    <property type="protein sequence ID" value="KEO91762.1"/>
    <property type="molecule type" value="Genomic_DNA"/>
</dbReference>
<comment type="caution">
    <text evidence="3">The sequence shown here is derived from an EMBL/GenBank/DDBJ whole genome shotgun (WGS) entry which is preliminary data.</text>
</comment>
<sequence length="128" mass="13619">MNGYWGAIGLVVVGVVGIMAAGGPDQRFKSESEYVTFCTNELAKAGLPSHKSRSGCKCMYRQGRATLEARGEFELRESEAEAFYDQCMAPVVSAYEAEAVWNAQGSDSSLAGDNGWGEESGGSSDWGS</sequence>
<dbReference type="AlphaFoldDB" id="A0A074N1G8"/>
<evidence type="ECO:0000256" key="1">
    <source>
        <dbReference type="SAM" id="MobiDB-lite"/>
    </source>
</evidence>
<evidence type="ECO:0000256" key="2">
    <source>
        <dbReference type="SAM" id="Phobius"/>
    </source>
</evidence>
<dbReference type="Proteomes" id="UP000027647">
    <property type="component" value="Unassembled WGS sequence"/>
</dbReference>
<feature type="transmembrane region" description="Helical" evidence="2">
    <location>
        <begin position="6"/>
        <end position="23"/>
    </location>
</feature>
<name>A0A074N1G8_ERYLO</name>